<protein>
    <submittedName>
        <fullName evidence="1">Uncharacterized protein</fullName>
    </submittedName>
</protein>
<name>A0A9D4UUV6_ADICA</name>
<evidence type="ECO:0000313" key="1">
    <source>
        <dbReference type="EMBL" id="KAI5074225.1"/>
    </source>
</evidence>
<organism evidence="1 2">
    <name type="scientific">Adiantum capillus-veneris</name>
    <name type="common">Maidenhair fern</name>
    <dbReference type="NCBI Taxonomy" id="13818"/>
    <lineage>
        <taxon>Eukaryota</taxon>
        <taxon>Viridiplantae</taxon>
        <taxon>Streptophyta</taxon>
        <taxon>Embryophyta</taxon>
        <taxon>Tracheophyta</taxon>
        <taxon>Polypodiopsida</taxon>
        <taxon>Polypodiidae</taxon>
        <taxon>Polypodiales</taxon>
        <taxon>Pteridineae</taxon>
        <taxon>Pteridaceae</taxon>
        <taxon>Vittarioideae</taxon>
        <taxon>Adiantum</taxon>
    </lineage>
</organism>
<gene>
    <name evidence="1" type="ORF">GOP47_0010186</name>
</gene>
<reference evidence="1" key="1">
    <citation type="submission" date="2021-01" db="EMBL/GenBank/DDBJ databases">
        <title>Adiantum capillus-veneris genome.</title>
        <authorList>
            <person name="Fang Y."/>
            <person name="Liao Q."/>
        </authorList>
    </citation>
    <scope>NUCLEOTIDE SEQUENCE</scope>
    <source>
        <strain evidence="1">H3</strain>
        <tissue evidence="1">Leaf</tissue>
    </source>
</reference>
<accession>A0A9D4UUV6</accession>
<evidence type="ECO:0000313" key="2">
    <source>
        <dbReference type="Proteomes" id="UP000886520"/>
    </source>
</evidence>
<dbReference type="Proteomes" id="UP000886520">
    <property type="component" value="Chromosome 10"/>
</dbReference>
<keyword evidence="2" id="KW-1185">Reference proteome</keyword>
<comment type="caution">
    <text evidence="1">The sequence shown here is derived from an EMBL/GenBank/DDBJ whole genome shotgun (WGS) entry which is preliminary data.</text>
</comment>
<proteinExistence type="predicted"/>
<dbReference type="EMBL" id="JABFUD020000010">
    <property type="protein sequence ID" value="KAI5074225.1"/>
    <property type="molecule type" value="Genomic_DNA"/>
</dbReference>
<dbReference type="AlphaFoldDB" id="A0A9D4UUV6"/>
<sequence length="80" mass="8931">MQCDQFVYGIQALHLDRTSWPAATSLQLIKKSLSNGVPTYALGFPQIVDQTPSSSSLSMIRRHMNGKRSLDLEDLHLGMQ</sequence>